<keyword evidence="7 21" id="KW-0245">EGF-like domain</keyword>
<feature type="disulfide bond" evidence="21">
    <location>
        <begin position="163"/>
        <end position="172"/>
    </location>
</feature>
<keyword evidence="6" id="KW-0964">Secreted</keyword>
<feature type="domain" description="EGF-like" evidence="24">
    <location>
        <begin position="290"/>
        <end position="326"/>
    </location>
</feature>
<dbReference type="GO" id="GO:0005112">
    <property type="term" value="F:Notch binding"/>
    <property type="evidence" value="ECO:0007669"/>
    <property type="project" value="TreeGrafter"/>
</dbReference>
<dbReference type="Proteomes" id="UP000295070">
    <property type="component" value="Chromosome 16"/>
</dbReference>
<evidence type="ECO:0000256" key="21">
    <source>
        <dbReference type="PROSITE-ProRule" id="PRU00076"/>
    </source>
</evidence>
<dbReference type="CDD" id="cd00054">
    <property type="entry name" value="EGF_CA"/>
    <property type="match status" value="11"/>
</dbReference>
<evidence type="ECO:0000256" key="4">
    <source>
        <dbReference type="ARBA" id="ARBA00004613"/>
    </source>
</evidence>
<evidence type="ECO:0000256" key="17">
    <source>
        <dbReference type="ARBA" id="ARBA00058295"/>
    </source>
</evidence>
<dbReference type="FunFam" id="2.10.25.10:FF:000208">
    <property type="entry name" value="Crumbs 2, cell polarity complex component"/>
    <property type="match status" value="1"/>
</dbReference>
<keyword evidence="16" id="KW-0966">Cell projection</keyword>
<dbReference type="InterPro" id="IPR013320">
    <property type="entry name" value="ConA-like_dom_sf"/>
</dbReference>
<evidence type="ECO:0000256" key="20">
    <source>
        <dbReference type="ARBA" id="ARBA00072403"/>
    </source>
</evidence>
<dbReference type="Gene3D" id="2.60.120.200">
    <property type="match status" value="1"/>
</dbReference>
<feature type="domain" description="Laminin G" evidence="23">
    <location>
        <begin position="506"/>
        <end position="692"/>
    </location>
</feature>
<keyword evidence="8" id="KW-0812">Transmembrane</keyword>
<evidence type="ECO:0000313" key="26">
    <source>
        <dbReference type="Proteomes" id="UP000295070"/>
    </source>
</evidence>
<feature type="domain" description="EGF-like" evidence="24">
    <location>
        <begin position="420"/>
        <end position="462"/>
    </location>
</feature>
<feature type="disulfide bond" evidence="21">
    <location>
        <begin position="316"/>
        <end position="325"/>
    </location>
</feature>
<feature type="domain" description="EGF-like" evidence="24">
    <location>
        <begin position="251"/>
        <end position="288"/>
    </location>
</feature>
<feature type="domain" description="EGF-like" evidence="24">
    <location>
        <begin position="175"/>
        <end position="211"/>
    </location>
</feature>
<dbReference type="FunFam" id="2.10.25.10:FF:000391">
    <property type="entry name" value="Weary, isoform C"/>
    <property type="match status" value="1"/>
</dbReference>
<feature type="disulfide bond" evidence="21">
    <location>
        <begin position="125"/>
        <end position="134"/>
    </location>
</feature>
<dbReference type="GO" id="GO:0005509">
    <property type="term" value="F:calcium ion binding"/>
    <property type="evidence" value="ECO:0007669"/>
    <property type="project" value="InterPro"/>
</dbReference>
<dbReference type="InterPro" id="IPR009030">
    <property type="entry name" value="Growth_fac_rcpt_cys_sf"/>
</dbReference>
<dbReference type="InterPro" id="IPR000152">
    <property type="entry name" value="EGF-type_Asp/Asn_hydroxyl_site"/>
</dbReference>
<dbReference type="FunFam" id="2.10.25.10:FF:000948">
    <property type="entry name" value="Crumbs homolog 2"/>
    <property type="match status" value="1"/>
</dbReference>
<accession>A0A484CD17</accession>
<comment type="subcellular location">
    <subcellularLocation>
        <location evidence="1">Apical cell membrane</location>
        <topology evidence="1">Single-pass type I membrane protein</topology>
    </subcellularLocation>
    <subcellularLocation>
        <location evidence="3">Cell projection</location>
        <location evidence="3">Cilium</location>
        <location evidence="3">Photoreceptor outer segment</location>
    </subcellularLocation>
    <subcellularLocation>
        <location evidence="2">Photoreceptor inner segment</location>
    </subcellularLocation>
    <subcellularLocation>
        <location evidence="4">Secreted</location>
    </subcellularLocation>
</comment>
<dbReference type="SMART" id="SM00282">
    <property type="entry name" value="LamG"/>
    <property type="match status" value="1"/>
</dbReference>
<proteinExistence type="inferred from homology"/>
<evidence type="ECO:0000256" key="18">
    <source>
        <dbReference type="ARBA" id="ARBA00060989"/>
    </source>
</evidence>
<keyword evidence="14 21" id="KW-1015">Disulfide bond</keyword>
<evidence type="ECO:0000256" key="2">
    <source>
        <dbReference type="ARBA" id="ARBA00004437"/>
    </source>
</evidence>
<dbReference type="Gene3D" id="2.10.25.10">
    <property type="entry name" value="Laminin"/>
    <property type="match status" value="13"/>
</dbReference>
<feature type="domain" description="EGF-like" evidence="24">
    <location>
        <begin position="60"/>
        <end position="97"/>
    </location>
</feature>
<dbReference type="GO" id="GO:0048731">
    <property type="term" value="P:system development"/>
    <property type="evidence" value="ECO:0007669"/>
    <property type="project" value="UniProtKB-ARBA"/>
</dbReference>
<feature type="domain" description="EGF-like" evidence="24">
    <location>
        <begin position="694"/>
        <end position="730"/>
    </location>
</feature>
<evidence type="ECO:0000256" key="5">
    <source>
        <dbReference type="ARBA" id="ARBA00022475"/>
    </source>
</evidence>
<feature type="disulfide bond" evidence="21">
    <location>
        <begin position="370"/>
        <end position="379"/>
    </location>
</feature>
<dbReference type="InterPro" id="IPR000742">
    <property type="entry name" value="EGF"/>
</dbReference>
<dbReference type="PROSITE" id="PS50026">
    <property type="entry name" value="EGF_3"/>
    <property type="match status" value="13"/>
</dbReference>
<feature type="domain" description="EGF-like" evidence="24">
    <location>
        <begin position="382"/>
        <end position="418"/>
    </location>
</feature>
<dbReference type="FunFam" id="2.10.25.10:FF:000039">
    <property type="entry name" value="Crumbs cell polarity complex component 1"/>
    <property type="match status" value="1"/>
</dbReference>
<dbReference type="GO" id="GO:0005912">
    <property type="term" value="C:adherens junction"/>
    <property type="evidence" value="ECO:0007669"/>
    <property type="project" value="UniProtKB-ARBA"/>
</dbReference>
<feature type="disulfide bond" evidence="21">
    <location>
        <begin position="720"/>
        <end position="729"/>
    </location>
</feature>
<feature type="disulfide bond" evidence="21">
    <location>
        <begin position="408"/>
        <end position="417"/>
    </location>
</feature>
<evidence type="ECO:0000256" key="9">
    <source>
        <dbReference type="ARBA" id="ARBA00022729"/>
    </source>
</evidence>
<feature type="domain" description="EGF-like" evidence="24">
    <location>
        <begin position="328"/>
        <end position="380"/>
    </location>
</feature>
<dbReference type="PROSITE" id="PS00022">
    <property type="entry name" value="EGF_1"/>
    <property type="match status" value="9"/>
</dbReference>
<dbReference type="PANTHER" id="PTHR12916:SF4">
    <property type="entry name" value="UNINFLATABLE, ISOFORM C"/>
    <property type="match status" value="1"/>
</dbReference>
<dbReference type="FunFam" id="2.10.25.10:FF:000123">
    <property type="entry name" value="Crumbs homolog 1 (Drosophila)"/>
    <property type="match status" value="3"/>
</dbReference>
<evidence type="ECO:0000256" key="7">
    <source>
        <dbReference type="ARBA" id="ARBA00022536"/>
    </source>
</evidence>
<dbReference type="CDD" id="cd00110">
    <property type="entry name" value="LamG"/>
    <property type="match status" value="1"/>
</dbReference>
<keyword evidence="11" id="KW-0106">Calcium</keyword>
<feature type="domain" description="EGF-like" evidence="24">
    <location>
        <begin position="99"/>
        <end position="135"/>
    </location>
</feature>
<dbReference type="GO" id="GO:0001917">
    <property type="term" value="C:photoreceptor inner segment"/>
    <property type="evidence" value="ECO:0007669"/>
    <property type="project" value="UniProtKB-SubCell"/>
</dbReference>
<dbReference type="SUPFAM" id="SSF57184">
    <property type="entry name" value="Growth factor receptor domain"/>
    <property type="match status" value="1"/>
</dbReference>
<dbReference type="EMBL" id="SCKG01000016">
    <property type="protein sequence ID" value="TDH01702.1"/>
    <property type="molecule type" value="Genomic_DNA"/>
</dbReference>
<comment type="similarity">
    <text evidence="18">Belongs to the Crumbs protein family.</text>
</comment>
<evidence type="ECO:0000256" key="1">
    <source>
        <dbReference type="ARBA" id="ARBA00004247"/>
    </source>
</evidence>
<protein>
    <recommendedName>
        <fullName evidence="20">Protein crumbs homolog 1</fullName>
    </recommendedName>
</protein>
<evidence type="ECO:0000259" key="23">
    <source>
        <dbReference type="PROSITE" id="PS50025"/>
    </source>
</evidence>
<dbReference type="FunFam" id="2.60.120.200:FF:000081">
    <property type="entry name" value="Crumbs 1, cell polarity complex component"/>
    <property type="match status" value="1"/>
</dbReference>
<dbReference type="InterPro" id="IPR001791">
    <property type="entry name" value="Laminin_G"/>
</dbReference>
<dbReference type="InterPro" id="IPR018097">
    <property type="entry name" value="EGF_Ca-bd_CS"/>
</dbReference>
<dbReference type="InterPro" id="IPR001881">
    <property type="entry name" value="EGF-like_Ca-bd_dom"/>
</dbReference>
<keyword evidence="15" id="KW-0325">Glycoprotein</keyword>
<evidence type="ECO:0000256" key="12">
    <source>
        <dbReference type="ARBA" id="ARBA00022989"/>
    </source>
</evidence>
<evidence type="ECO:0000256" key="15">
    <source>
        <dbReference type="ARBA" id="ARBA00023180"/>
    </source>
</evidence>
<evidence type="ECO:0000256" key="22">
    <source>
        <dbReference type="SAM" id="Coils"/>
    </source>
</evidence>
<comment type="function">
    <text evidence="17">Plays a role in photoreceptor morphogenesis in the retina. May maintain cell polarization and adhesion.</text>
</comment>
<keyword evidence="22" id="KW-0175">Coiled coil</keyword>
<keyword evidence="26" id="KW-1185">Reference proteome</keyword>
<feature type="disulfide bond" evidence="21">
    <location>
        <begin position="201"/>
        <end position="210"/>
    </location>
</feature>
<evidence type="ECO:0000256" key="16">
    <source>
        <dbReference type="ARBA" id="ARBA00023273"/>
    </source>
</evidence>
<evidence type="ECO:0000256" key="19">
    <source>
        <dbReference type="ARBA" id="ARBA00061979"/>
    </source>
</evidence>
<keyword evidence="9" id="KW-0732">Signal</keyword>
<keyword evidence="5" id="KW-1003">Cell membrane</keyword>
<evidence type="ECO:0000313" key="25">
    <source>
        <dbReference type="EMBL" id="TDH01702.1"/>
    </source>
</evidence>
<evidence type="ECO:0000256" key="6">
    <source>
        <dbReference type="ARBA" id="ARBA00022525"/>
    </source>
</evidence>
<feature type="coiled-coil region" evidence="22">
    <location>
        <begin position="778"/>
        <end position="833"/>
    </location>
</feature>
<dbReference type="SUPFAM" id="SSF49899">
    <property type="entry name" value="Concanavalin A-like lectins/glucanases"/>
    <property type="match status" value="1"/>
</dbReference>
<dbReference type="GO" id="GO:0016324">
    <property type="term" value="C:apical plasma membrane"/>
    <property type="evidence" value="ECO:0007669"/>
    <property type="project" value="UniProtKB-SubCell"/>
</dbReference>
<feature type="disulfide bond" evidence="21">
    <location>
        <begin position="48"/>
        <end position="57"/>
    </location>
</feature>
<dbReference type="GO" id="GO:0032991">
    <property type="term" value="C:protein-containing complex"/>
    <property type="evidence" value="ECO:0007669"/>
    <property type="project" value="UniProtKB-ARBA"/>
</dbReference>
<evidence type="ECO:0000256" key="10">
    <source>
        <dbReference type="ARBA" id="ARBA00022737"/>
    </source>
</evidence>
<evidence type="ECO:0000256" key="11">
    <source>
        <dbReference type="ARBA" id="ARBA00022837"/>
    </source>
</evidence>
<dbReference type="PRINTS" id="PR00010">
    <property type="entry name" value="EGFBLOOD"/>
</dbReference>
<reference evidence="25 26" key="1">
    <citation type="submission" date="2019-01" db="EMBL/GenBank/DDBJ databases">
        <title>A chromosome-scale genome assembly of the yellow perch, Perca flavescens.</title>
        <authorList>
            <person name="Feron R."/>
            <person name="Morvezen R."/>
            <person name="Bestin A."/>
            <person name="Haffray P."/>
            <person name="Klopp C."/>
            <person name="Zahm M."/>
            <person name="Cabau C."/>
            <person name="Roques C."/>
            <person name="Donnadieu C."/>
            <person name="Bouchez O."/>
            <person name="Christie M."/>
            <person name="Larson W."/>
            <person name="Guiguen Y."/>
        </authorList>
    </citation>
    <scope>NUCLEOTIDE SEQUENCE [LARGE SCALE GENOMIC DNA]</scope>
    <source>
        <strain evidence="25">YP-PL-M2</strain>
        <tissue evidence="25">Blood</tissue>
    </source>
</reference>
<feature type="disulfide bond" evidence="21">
    <location>
        <begin position="494"/>
        <end position="503"/>
    </location>
</feature>
<dbReference type="SUPFAM" id="SSF57196">
    <property type="entry name" value="EGF/Laminin"/>
    <property type="match status" value="8"/>
</dbReference>
<dbReference type="PROSITE" id="PS01186">
    <property type="entry name" value="EGF_2"/>
    <property type="match status" value="11"/>
</dbReference>
<dbReference type="Pfam" id="PF12661">
    <property type="entry name" value="hEGF"/>
    <property type="match status" value="2"/>
</dbReference>
<evidence type="ECO:0000259" key="24">
    <source>
        <dbReference type="PROSITE" id="PS50026"/>
    </source>
</evidence>
<feature type="domain" description="EGF-like" evidence="24">
    <location>
        <begin position="23"/>
        <end position="58"/>
    </location>
</feature>
<dbReference type="GO" id="GO:0001750">
    <property type="term" value="C:photoreceptor outer segment"/>
    <property type="evidence" value="ECO:0007669"/>
    <property type="project" value="UniProtKB-SubCell"/>
</dbReference>
<dbReference type="FunFam" id="2.10.25.10:FF:000274">
    <property type="entry name" value="Crumbs cell polarity complex component 1"/>
    <property type="match status" value="1"/>
</dbReference>
<keyword evidence="13" id="KW-0472">Membrane</keyword>
<dbReference type="InterPro" id="IPR013032">
    <property type="entry name" value="EGF-like_CS"/>
</dbReference>
<sequence>MDDYACLCAREGVRYMGKDCDELYDACSFAPCDDCTSTPGMAEYHCICPDGFTGDNCTDEVDECQSNPCSEPRSLCVDQLNGYFCRCPPGYGGWDCRTHVTDCIDEPCSNNGTCVLRPQGFECRCAPGFEGKTCEEDVNECLSEPCQNGAICIQGVAEFHCFCVPGFQGYNCEIDINECASRPCENNATCINEKDHYECECLLGFAGVNCEVEIDECESGPCQNGATCHDLVSTYSCECLPGFDGIDCELDVDECASEPCQNGARCHDMVNSYECDCSDTGFQGDYCEVDIPECASDPCQHGASCSEGVQGYACLCWPGYEGPNCEIDIDECGEQPCENGGECFERSDPSHWELDWELSFADAAGYICQCQPGFAGENCSVNIDECESEPCQNGATCEDKINGYTCACAAGFLGELCEVNIDECESQPCQNGGWCEDGRASYTCHCPEAEPGELPWGGDNCHVKLYGCVDHECQNGATCQAWLEAGEHGQTCLCPHGFYDEQCSTRTTFSFSSPGFIHIQVVLEERTRREVEHRGHHGFGVQLRFRTTIHNMLLFYRGDVDNHLILEIVNGGLHAKAFCEESELDVTFPGLVSDGDWRDAHVFVDNEGLVLIVKGAGCDRDGCTVTDGGADEPAFRPSEAFTQVYVGGAPEQLLEYSESGAGFIGCMEDLMIDSKPILPQTLPEDQGHELGCSKTEWCQPDPCYGHGRCVDLWTSYQCDCYRPFHSERCSQDVDESISTAKIHELLQKLSDEQAKHFADIHKDVSETRRAVEGIEGKLADMLTRITSAEARLDMLEEVERQRGLSPSASASEVEKLNAKLTEYEDRERRVNLRIYGFPERVEDKDAISFLRVTLPEILQDDFHGGLDLERAHRSLLPATPGAPPRPFIVRFLRFQKKERVRQLAREIGDVRWQNHKISFYQDFSKATQERRHSFLECKHLLHSAKIPFGIGYPAPPHSPRFCTFQSVPGKTM</sequence>
<evidence type="ECO:0000256" key="3">
    <source>
        <dbReference type="ARBA" id="ARBA00004504"/>
    </source>
</evidence>
<dbReference type="GO" id="GO:0007219">
    <property type="term" value="P:Notch signaling pathway"/>
    <property type="evidence" value="ECO:0007669"/>
    <property type="project" value="TreeGrafter"/>
</dbReference>
<dbReference type="AlphaFoldDB" id="A0A484CD17"/>
<organism evidence="25 26">
    <name type="scientific">Perca flavescens</name>
    <name type="common">American yellow perch</name>
    <name type="synonym">Morone flavescens</name>
    <dbReference type="NCBI Taxonomy" id="8167"/>
    <lineage>
        <taxon>Eukaryota</taxon>
        <taxon>Metazoa</taxon>
        <taxon>Chordata</taxon>
        <taxon>Craniata</taxon>
        <taxon>Vertebrata</taxon>
        <taxon>Euteleostomi</taxon>
        <taxon>Actinopterygii</taxon>
        <taxon>Neopterygii</taxon>
        <taxon>Teleostei</taxon>
        <taxon>Neoteleostei</taxon>
        <taxon>Acanthomorphata</taxon>
        <taxon>Eupercaria</taxon>
        <taxon>Perciformes</taxon>
        <taxon>Percoidei</taxon>
        <taxon>Percidae</taxon>
        <taxon>Percinae</taxon>
        <taxon>Perca</taxon>
    </lineage>
</organism>
<keyword evidence="12" id="KW-1133">Transmembrane helix</keyword>
<dbReference type="FunFam" id="2.10.25.10:FF:000829">
    <property type="entry name" value="Crumbs homolog 2"/>
    <property type="match status" value="1"/>
</dbReference>
<feature type="domain" description="EGF-like" evidence="24">
    <location>
        <begin position="213"/>
        <end position="249"/>
    </location>
</feature>
<feature type="domain" description="EGF-like" evidence="24">
    <location>
        <begin position="464"/>
        <end position="504"/>
    </location>
</feature>
<dbReference type="SMART" id="SM00181">
    <property type="entry name" value="EGF"/>
    <property type="match status" value="13"/>
</dbReference>
<dbReference type="Pfam" id="PF00008">
    <property type="entry name" value="EGF"/>
    <property type="match status" value="8"/>
</dbReference>
<gene>
    <name evidence="25" type="ORF">EPR50_G00165380</name>
</gene>
<dbReference type="Gene3D" id="3.30.70.1820">
    <property type="entry name" value="L1 transposable element, RRM domain"/>
    <property type="match status" value="1"/>
</dbReference>
<feature type="disulfide bond" evidence="21">
    <location>
        <begin position="239"/>
        <end position="248"/>
    </location>
</feature>
<name>A0A484CD17_PERFV</name>
<feature type="domain" description="EGF-like" evidence="24">
    <location>
        <begin position="137"/>
        <end position="173"/>
    </location>
</feature>
<dbReference type="GO" id="GO:0005576">
    <property type="term" value="C:extracellular region"/>
    <property type="evidence" value="ECO:0007669"/>
    <property type="project" value="UniProtKB-SubCell"/>
</dbReference>
<comment type="caution">
    <text evidence="25">The sequence shown here is derived from an EMBL/GenBank/DDBJ whole genome shotgun (WGS) entry which is preliminary data.</text>
</comment>
<dbReference type="FunFam" id="2.10.25.10:FF:000004">
    <property type="entry name" value="Neurogenic locus notch 1"/>
    <property type="match status" value="1"/>
</dbReference>
<comment type="caution">
    <text evidence="21">Lacks conserved residue(s) required for the propagation of feature annotation.</text>
</comment>
<evidence type="ECO:0000256" key="8">
    <source>
        <dbReference type="ARBA" id="ARBA00022692"/>
    </source>
</evidence>
<dbReference type="SMART" id="SM00179">
    <property type="entry name" value="EGF_CA"/>
    <property type="match status" value="11"/>
</dbReference>
<dbReference type="GO" id="GO:0007163">
    <property type="term" value="P:establishment or maintenance of cell polarity"/>
    <property type="evidence" value="ECO:0007669"/>
    <property type="project" value="UniProtKB-ARBA"/>
</dbReference>
<evidence type="ECO:0000256" key="14">
    <source>
        <dbReference type="ARBA" id="ARBA00023157"/>
    </source>
</evidence>
<dbReference type="PROSITE" id="PS01187">
    <property type="entry name" value="EGF_CA"/>
    <property type="match status" value="3"/>
</dbReference>
<dbReference type="STRING" id="8167.A0A484CD17"/>
<feature type="disulfide bond" evidence="21">
    <location>
        <begin position="87"/>
        <end position="96"/>
    </location>
</feature>
<dbReference type="PANTHER" id="PTHR12916">
    <property type="entry name" value="CYTOCHROME C OXIDASE POLYPEPTIDE VIC-2"/>
    <property type="match status" value="1"/>
</dbReference>
<dbReference type="PROSITE" id="PS50025">
    <property type="entry name" value="LAM_G_DOMAIN"/>
    <property type="match status" value="1"/>
</dbReference>
<keyword evidence="10" id="KW-0677">Repeat</keyword>
<evidence type="ECO:0000256" key="13">
    <source>
        <dbReference type="ARBA" id="ARBA00023136"/>
    </source>
</evidence>
<comment type="subunit">
    <text evidence="19">Component of a complex composed of PALS1, CRB1 and EPB41L5. Within the complex, interacts (via intracellular domain) with PALS1 and EPB41L5 (via FERM domain). Forms a complex with MPP4 and PALS1. Interacts with MPDZ/MUPP1 and MPP4.</text>
</comment>
<dbReference type="Pfam" id="PF02210">
    <property type="entry name" value="Laminin_G_2"/>
    <property type="match status" value="1"/>
</dbReference>
<dbReference type="PROSITE" id="PS00010">
    <property type="entry name" value="ASX_HYDROXYL"/>
    <property type="match status" value="7"/>
</dbReference>